<name>U9T8E6_RHIID</name>
<dbReference type="HOGENOM" id="CLU_2723484_0_0_1"/>
<protein>
    <submittedName>
        <fullName evidence="1">Uncharacterized protein</fullName>
    </submittedName>
</protein>
<gene>
    <name evidence="1" type="ORF">GLOINDRAFT_6387</name>
</gene>
<sequence length="72" mass="8484">MVKELLKRSIRLVGKSLKEYYLSRRVSESQFGNIKATEPLDDDYNPTITFITRIFPIDRCDTDRSEIVFLLQ</sequence>
<dbReference type="AlphaFoldDB" id="U9T8E6"/>
<reference evidence="1" key="1">
    <citation type="submission" date="2013-07" db="EMBL/GenBank/DDBJ databases">
        <title>The genome of an arbuscular mycorrhizal fungus provides insights into the evolution of the oldest plant symbiosis.</title>
        <authorList>
            <consortium name="DOE Joint Genome Institute"/>
            <person name="Tisserant E."/>
            <person name="Malbreil M."/>
            <person name="Kuo A."/>
            <person name="Kohler A."/>
            <person name="Symeonidi A."/>
            <person name="Balestrini R."/>
            <person name="Charron P."/>
            <person name="Duensing N."/>
            <person name="Frei-dit-Frey N."/>
            <person name="Gianinazzi-Pearson V."/>
            <person name="Gilbert B."/>
            <person name="Handa Y."/>
            <person name="Hijri M."/>
            <person name="Kaul R."/>
            <person name="Kawaguchi M."/>
            <person name="Krajinski F."/>
            <person name="Lammers P."/>
            <person name="Lapierre D."/>
            <person name="Masclaux F.G."/>
            <person name="Murat C."/>
            <person name="Morin E."/>
            <person name="Ndikumana S."/>
            <person name="Pagni M."/>
            <person name="Petitpierre D."/>
            <person name="Requena N."/>
            <person name="Rosikiewicz P."/>
            <person name="Riley R."/>
            <person name="Saito K."/>
            <person name="San Clemente H."/>
            <person name="Shapiro H."/>
            <person name="van Tuinen D."/>
            <person name="Becard G."/>
            <person name="Bonfante P."/>
            <person name="Paszkowski U."/>
            <person name="Shachar-Hill Y."/>
            <person name="Young J.P."/>
            <person name="Sanders I.R."/>
            <person name="Henrissat B."/>
            <person name="Rensing S.A."/>
            <person name="Grigoriev I.V."/>
            <person name="Corradi N."/>
            <person name="Roux C."/>
            <person name="Martin F."/>
        </authorList>
    </citation>
    <scope>NUCLEOTIDE SEQUENCE</scope>
    <source>
        <strain evidence="1">DAOM 197198</strain>
    </source>
</reference>
<proteinExistence type="predicted"/>
<dbReference type="EMBL" id="KI295615">
    <property type="protein sequence ID" value="ESA02573.1"/>
    <property type="molecule type" value="Genomic_DNA"/>
</dbReference>
<organism evidence="1">
    <name type="scientific">Rhizophagus irregularis (strain DAOM 181602 / DAOM 197198 / MUCL 43194)</name>
    <name type="common">Arbuscular mycorrhizal fungus</name>
    <name type="synonym">Glomus intraradices</name>
    <dbReference type="NCBI Taxonomy" id="747089"/>
    <lineage>
        <taxon>Eukaryota</taxon>
        <taxon>Fungi</taxon>
        <taxon>Fungi incertae sedis</taxon>
        <taxon>Mucoromycota</taxon>
        <taxon>Glomeromycotina</taxon>
        <taxon>Glomeromycetes</taxon>
        <taxon>Glomerales</taxon>
        <taxon>Glomeraceae</taxon>
        <taxon>Rhizophagus</taxon>
    </lineage>
</organism>
<evidence type="ECO:0000313" key="1">
    <source>
        <dbReference type="EMBL" id="ESA02573.1"/>
    </source>
</evidence>
<accession>U9T8E6</accession>